<feature type="transmembrane region" description="Helical" evidence="1">
    <location>
        <begin position="148"/>
        <end position="167"/>
    </location>
</feature>
<accession>A0A815VYE6</accession>
<dbReference type="AlphaFoldDB" id="A0A815VYE6"/>
<feature type="transmembrane region" description="Helical" evidence="1">
    <location>
        <begin position="387"/>
        <end position="406"/>
    </location>
</feature>
<name>A0A815VYE6_9BILA</name>
<evidence type="ECO:0008006" key="4">
    <source>
        <dbReference type="Google" id="ProtNLM"/>
    </source>
</evidence>
<gene>
    <name evidence="2" type="ORF">CJN711_LOCUS29236</name>
</gene>
<feature type="transmembrane region" description="Helical" evidence="1">
    <location>
        <begin position="179"/>
        <end position="198"/>
    </location>
</feature>
<protein>
    <recommendedName>
        <fullName evidence="4">Transmembrane protein 26</fullName>
    </recommendedName>
</protein>
<dbReference type="EMBL" id="CAJNOV010013858">
    <property type="protein sequence ID" value="CAF1534010.1"/>
    <property type="molecule type" value="Genomic_DNA"/>
</dbReference>
<evidence type="ECO:0000313" key="3">
    <source>
        <dbReference type="Proteomes" id="UP000663855"/>
    </source>
</evidence>
<feature type="transmembrane region" description="Helical" evidence="1">
    <location>
        <begin position="613"/>
        <end position="637"/>
    </location>
</feature>
<sequence length="702" mass="81260">MSKTEETLHNCGRWICHSFDILKAIIIRIIFALHATIAIMRIVIAKGDYWYLLNMCGVNFLLIELVITVVTRKGKEPKWFSPCFFLYICTMIPPIWFLEIHRINVKLGVDLINQTEVEELQKIIGRDLVPGTSLINKKRLMMLTIEDWVVAIEVTFLMIIIVGRWLLPKGKISRSALSQLLLVYLSLASDMIDLLSIFQEYEVIKNSKMIYSTLSVFSWSTFQFSLSLVASRGRTFRVEPDHQCQNIQQQSRRSNPQRIKTTYQKLASSELPSIFITILMQDLPFVVIRLIAVIHFKVNSYTTIFFTCKNLIILFLQFYRLWSICIEHIDQDEQIDFDKRSTKYRLPYIKEWGLEDAMLVEISFMFVIILGRWLLPKGNISHSALSQLLLVYLSLASDILDLLTLFSEQEIYLSSPMVHIILIVFSLCMFQFTLNLTATRGRSFYAEFDNTDIEVHQSAPHSKPIPKSTPIKHKLLDKSILPIISSSTVRPLATTTTNLTPRAKSRASSVCIISPPDTIFGNADITSDHEMKVNRSANTTYSLTPQLTFDEVDRIENVSRPPMTHRQSASSLNSLHSSLWNASRSKYESRKSLADSMRIFIRKRSSKFLRSEIWSILVTLSLQDGPFFAVRLVAIIVYRVRSFLTYFFTFKNFLILIFQLYRIVSICFETDEHEKEFEEKVDTIRRMSMAVTQLEIPLFKKI</sequence>
<feature type="transmembrane region" description="Helical" evidence="1">
    <location>
        <begin position="643"/>
        <end position="661"/>
    </location>
</feature>
<proteinExistence type="predicted"/>
<feature type="transmembrane region" description="Helical" evidence="1">
    <location>
        <begin position="21"/>
        <end position="43"/>
    </location>
</feature>
<feature type="transmembrane region" description="Helical" evidence="1">
    <location>
        <begin position="274"/>
        <end position="296"/>
    </location>
</feature>
<dbReference type="Pfam" id="PF09772">
    <property type="entry name" value="Tmem26"/>
    <property type="match status" value="3"/>
</dbReference>
<evidence type="ECO:0000256" key="1">
    <source>
        <dbReference type="SAM" id="Phobius"/>
    </source>
</evidence>
<dbReference type="InterPro" id="IPR019169">
    <property type="entry name" value="Transmembrane_26"/>
</dbReference>
<reference evidence="2" key="1">
    <citation type="submission" date="2021-02" db="EMBL/GenBank/DDBJ databases">
        <authorList>
            <person name="Nowell W R."/>
        </authorList>
    </citation>
    <scope>NUCLEOTIDE SEQUENCE</scope>
</reference>
<dbReference type="PANTHER" id="PTHR22168">
    <property type="entry name" value="TMEM26 PROTEIN"/>
    <property type="match status" value="1"/>
</dbReference>
<keyword evidence="1" id="KW-0812">Transmembrane</keyword>
<keyword evidence="1" id="KW-1133">Transmembrane helix</keyword>
<feature type="transmembrane region" description="Helical" evidence="1">
    <location>
        <begin position="79"/>
        <end position="98"/>
    </location>
</feature>
<feature type="transmembrane region" description="Helical" evidence="1">
    <location>
        <begin position="418"/>
        <end position="438"/>
    </location>
</feature>
<feature type="transmembrane region" description="Helical" evidence="1">
    <location>
        <begin position="210"/>
        <end position="230"/>
    </location>
</feature>
<evidence type="ECO:0000313" key="2">
    <source>
        <dbReference type="EMBL" id="CAF1534010.1"/>
    </source>
</evidence>
<keyword evidence="1" id="KW-0472">Membrane</keyword>
<feature type="transmembrane region" description="Helical" evidence="1">
    <location>
        <begin position="357"/>
        <end position="375"/>
    </location>
</feature>
<dbReference type="Proteomes" id="UP000663855">
    <property type="component" value="Unassembled WGS sequence"/>
</dbReference>
<comment type="caution">
    <text evidence="2">The sequence shown here is derived from an EMBL/GenBank/DDBJ whole genome shotgun (WGS) entry which is preliminary data.</text>
</comment>
<feature type="transmembrane region" description="Helical" evidence="1">
    <location>
        <begin position="49"/>
        <end position="67"/>
    </location>
</feature>
<organism evidence="2 3">
    <name type="scientific">Rotaria magnacalcarata</name>
    <dbReference type="NCBI Taxonomy" id="392030"/>
    <lineage>
        <taxon>Eukaryota</taxon>
        <taxon>Metazoa</taxon>
        <taxon>Spiralia</taxon>
        <taxon>Gnathifera</taxon>
        <taxon>Rotifera</taxon>
        <taxon>Eurotatoria</taxon>
        <taxon>Bdelloidea</taxon>
        <taxon>Philodinida</taxon>
        <taxon>Philodinidae</taxon>
        <taxon>Rotaria</taxon>
    </lineage>
</organism>